<evidence type="ECO:0000313" key="2">
    <source>
        <dbReference type="EMBL" id="QGW29103.1"/>
    </source>
</evidence>
<dbReference type="Pfam" id="PF18626">
    <property type="entry name" value="Gln_deamidase_2"/>
    <property type="match status" value="1"/>
</dbReference>
<dbReference type="AlphaFoldDB" id="A0A6I6GBL6"/>
<dbReference type="RefSeq" id="WP_157479456.1">
    <property type="nucleotide sequence ID" value="NZ_CP046566.1"/>
</dbReference>
<gene>
    <name evidence="2" type="ORF">GLV81_14205</name>
</gene>
<keyword evidence="3" id="KW-1185">Reference proteome</keyword>
<feature type="domain" description="Protein glutaminase" evidence="1">
    <location>
        <begin position="30"/>
        <end position="130"/>
    </location>
</feature>
<protein>
    <recommendedName>
        <fullName evidence="1">Protein glutaminase domain-containing protein</fullName>
    </recommendedName>
</protein>
<name>A0A6I6GBL6_9BACT</name>
<dbReference type="EMBL" id="CP046566">
    <property type="protein sequence ID" value="QGW29103.1"/>
    <property type="molecule type" value="Genomic_DNA"/>
</dbReference>
<sequence>MQQPLSLSLYEYFLSDRIADIVPLQPANAQGIFKWLATQPIFGWHRQHNFCEARAEAASLLLKHAGIPHAKCWVFGAAFLRKGYVGGLLNNWNYHVAVAVPVLEQGQLCWWILDPAACTAPIPMLQWAEAATAYPHSYHCIRQPQYFIFPDRKPYKKDWYKRNQRNYRWTIQGLAGIYSRNSIGRAKLAFCKKTIRGYKQAFEQLAPLLTADVQAK</sequence>
<dbReference type="Proteomes" id="UP000426027">
    <property type="component" value="Chromosome"/>
</dbReference>
<dbReference type="Gene3D" id="3.10.620.30">
    <property type="match status" value="1"/>
</dbReference>
<evidence type="ECO:0000313" key="3">
    <source>
        <dbReference type="Proteomes" id="UP000426027"/>
    </source>
</evidence>
<dbReference type="KEGG" id="fls:GLV81_14205"/>
<proteinExistence type="predicted"/>
<accession>A0A6I6GBL6</accession>
<evidence type="ECO:0000259" key="1">
    <source>
        <dbReference type="Pfam" id="PF18626"/>
    </source>
</evidence>
<organism evidence="2 3">
    <name type="scientific">Phnomibacter ginsenosidimutans</name>
    <dbReference type="NCBI Taxonomy" id="2676868"/>
    <lineage>
        <taxon>Bacteria</taxon>
        <taxon>Pseudomonadati</taxon>
        <taxon>Bacteroidota</taxon>
        <taxon>Chitinophagia</taxon>
        <taxon>Chitinophagales</taxon>
        <taxon>Chitinophagaceae</taxon>
        <taxon>Phnomibacter</taxon>
    </lineage>
</organism>
<reference evidence="2 3" key="1">
    <citation type="submission" date="2019-11" db="EMBL/GenBank/DDBJ databases">
        <authorList>
            <person name="Im W.T."/>
        </authorList>
    </citation>
    <scope>NUCLEOTIDE SEQUENCE [LARGE SCALE GENOMIC DNA]</scope>
    <source>
        <strain evidence="2 3">SB-02</strain>
    </source>
</reference>
<dbReference type="InterPro" id="IPR041325">
    <property type="entry name" value="Gln_deamidase_2"/>
</dbReference>